<name>F4Q713_CACFS</name>
<reference evidence="2" key="1">
    <citation type="journal article" date="2011" name="Genome Res.">
        <title>Phylogeny-wide analysis of social amoeba genomes highlights ancient origins for complex intercellular communication.</title>
        <authorList>
            <person name="Heidel A.J."/>
            <person name="Lawal H.M."/>
            <person name="Felder M."/>
            <person name="Schilde C."/>
            <person name="Helps N.R."/>
            <person name="Tunggal B."/>
            <person name="Rivero F."/>
            <person name="John U."/>
            <person name="Schleicher M."/>
            <person name="Eichinger L."/>
            <person name="Platzer M."/>
            <person name="Noegel A.A."/>
            <person name="Schaap P."/>
            <person name="Gloeckner G."/>
        </authorList>
    </citation>
    <scope>NUCLEOTIDE SEQUENCE [LARGE SCALE GENOMIC DNA]</scope>
    <source>
        <strain evidence="2">SH3</strain>
    </source>
</reference>
<dbReference type="KEGG" id="dfa:DFA_09223"/>
<dbReference type="Proteomes" id="UP000007797">
    <property type="component" value="Unassembled WGS sequence"/>
</dbReference>
<sequence>MWPVCISLWNDSKESRMMKCPMHRYHYLNDLDPSINIYSGTRIMFTSTTNDKNKWRFQLLNISKILDQDPWNHLNNQYCPIKTPKVVNNPTNDNLSIIGDENTTIFNQVEKLKLDSVCLKSPNNQQQDITTSL</sequence>
<dbReference type="EMBL" id="GL883024">
    <property type="protein sequence ID" value="EGG16195.1"/>
    <property type="molecule type" value="Genomic_DNA"/>
</dbReference>
<accession>F4Q713</accession>
<protein>
    <submittedName>
        <fullName evidence="1">Uncharacterized protein</fullName>
    </submittedName>
</protein>
<gene>
    <name evidence="1" type="ORF">DFA_09223</name>
</gene>
<organism evidence="1 2">
    <name type="scientific">Cavenderia fasciculata</name>
    <name type="common">Slime mold</name>
    <name type="synonym">Dictyostelium fasciculatum</name>
    <dbReference type="NCBI Taxonomy" id="261658"/>
    <lineage>
        <taxon>Eukaryota</taxon>
        <taxon>Amoebozoa</taxon>
        <taxon>Evosea</taxon>
        <taxon>Eumycetozoa</taxon>
        <taxon>Dictyostelia</taxon>
        <taxon>Acytosteliales</taxon>
        <taxon>Cavenderiaceae</taxon>
        <taxon>Cavenderia</taxon>
    </lineage>
</organism>
<keyword evidence="2" id="KW-1185">Reference proteome</keyword>
<dbReference type="RefSeq" id="XP_004354579.1">
    <property type="nucleotide sequence ID" value="XM_004354527.1"/>
</dbReference>
<evidence type="ECO:0000313" key="2">
    <source>
        <dbReference type="Proteomes" id="UP000007797"/>
    </source>
</evidence>
<proteinExistence type="predicted"/>
<evidence type="ECO:0000313" key="1">
    <source>
        <dbReference type="EMBL" id="EGG16195.1"/>
    </source>
</evidence>
<dbReference type="AlphaFoldDB" id="F4Q713"/>
<dbReference type="GeneID" id="14868242"/>